<evidence type="ECO:0000313" key="4">
    <source>
        <dbReference type="Proteomes" id="UP001497623"/>
    </source>
</evidence>
<dbReference type="SUPFAM" id="SSF100910">
    <property type="entry name" value="Chemosensory protein Csp2"/>
    <property type="match status" value="1"/>
</dbReference>
<dbReference type="AlphaFoldDB" id="A0AAV2PMZ0"/>
<evidence type="ECO:0000313" key="3">
    <source>
        <dbReference type="EMBL" id="CAL4060417.1"/>
    </source>
</evidence>
<proteinExistence type="predicted"/>
<reference evidence="3 4" key="1">
    <citation type="submission" date="2024-05" db="EMBL/GenBank/DDBJ databases">
        <authorList>
            <person name="Wallberg A."/>
        </authorList>
    </citation>
    <scope>NUCLEOTIDE SEQUENCE [LARGE SCALE GENOMIC DNA]</scope>
</reference>
<comment type="caution">
    <text evidence="3">The sequence shown here is derived from an EMBL/GenBank/DDBJ whole genome shotgun (WGS) entry which is preliminary data.</text>
</comment>
<gene>
    <name evidence="3" type="ORF">MNOR_LOCUS1345</name>
</gene>
<keyword evidence="2" id="KW-0812">Transmembrane</keyword>
<name>A0AAV2PMZ0_MEGNR</name>
<evidence type="ECO:0000256" key="1">
    <source>
        <dbReference type="SAM" id="MobiDB-lite"/>
    </source>
</evidence>
<dbReference type="InterPro" id="IPR036682">
    <property type="entry name" value="OS_D_A10/PebIII_sf"/>
</dbReference>
<feature type="region of interest" description="Disordered" evidence="1">
    <location>
        <begin position="1"/>
        <end position="23"/>
    </location>
</feature>
<dbReference type="EMBL" id="CAXKWB010000358">
    <property type="protein sequence ID" value="CAL4060417.1"/>
    <property type="molecule type" value="Genomic_DNA"/>
</dbReference>
<sequence length="164" mass="18492">SLVKLSSDNTSSSSSTFFSSLSSTQPNMKFSMSVTLLLLGLVLYTEAQIFRPRQRNRKPNGCPNRGGINLPPQWQIDLALNNRKTLSDAIECIRSDHPVCPGLPYGSKLKQVAPDLILFGRCHPCICSPKEQQDALRLIRKISTEHPQKFSRLYSELARKQHRK</sequence>
<dbReference type="Proteomes" id="UP001497623">
    <property type="component" value="Unassembled WGS sequence"/>
</dbReference>
<keyword evidence="4" id="KW-1185">Reference proteome</keyword>
<keyword evidence="2" id="KW-1133">Transmembrane helix</keyword>
<organism evidence="3 4">
    <name type="scientific">Meganyctiphanes norvegica</name>
    <name type="common">Northern krill</name>
    <name type="synonym">Thysanopoda norvegica</name>
    <dbReference type="NCBI Taxonomy" id="48144"/>
    <lineage>
        <taxon>Eukaryota</taxon>
        <taxon>Metazoa</taxon>
        <taxon>Ecdysozoa</taxon>
        <taxon>Arthropoda</taxon>
        <taxon>Crustacea</taxon>
        <taxon>Multicrustacea</taxon>
        <taxon>Malacostraca</taxon>
        <taxon>Eumalacostraca</taxon>
        <taxon>Eucarida</taxon>
        <taxon>Euphausiacea</taxon>
        <taxon>Euphausiidae</taxon>
        <taxon>Meganyctiphanes</taxon>
    </lineage>
</organism>
<protein>
    <submittedName>
        <fullName evidence="3">Uncharacterized protein</fullName>
    </submittedName>
</protein>
<dbReference type="Gene3D" id="1.10.2080.10">
    <property type="entry name" value="Insect odorant-binding protein A10/Ejaculatory bulb-specific protein 3"/>
    <property type="match status" value="1"/>
</dbReference>
<feature type="transmembrane region" description="Helical" evidence="2">
    <location>
        <begin position="30"/>
        <end position="50"/>
    </location>
</feature>
<evidence type="ECO:0000256" key="2">
    <source>
        <dbReference type="SAM" id="Phobius"/>
    </source>
</evidence>
<feature type="non-terminal residue" evidence="3">
    <location>
        <position position="1"/>
    </location>
</feature>
<accession>A0AAV2PMZ0</accession>
<keyword evidence="2" id="KW-0472">Membrane</keyword>